<accession>A0A9D1ZL93</accession>
<keyword evidence="1" id="KW-0472">Membrane</keyword>
<keyword evidence="1" id="KW-0812">Transmembrane</keyword>
<evidence type="ECO:0000313" key="3">
    <source>
        <dbReference type="Proteomes" id="UP000824013"/>
    </source>
</evidence>
<keyword evidence="1" id="KW-1133">Transmembrane helix</keyword>
<organism evidence="2 3">
    <name type="scientific">Candidatus Companilactobacillus pullicola</name>
    <dbReference type="NCBI Taxonomy" id="2838523"/>
    <lineage>
        <taxon>Bacteria</taxon>
        <taxon>Bacillati</taxon>
        <taxon>Bacillota</taxon>
        <taxon>Bacilli</taxon>
        <taxon>Lactobacillales</taxon>
        <taxon>Lactobacillaceae</taxon>
        <taxon>Companilactobacillus</taxon>
    </lineage>
</organism>
<dbReference type="Proteomes" id="UP000824013">
    <property type="component" value="Unassembled WGS sequence"/>
</dbReference>
<evidence type="ECO:0000256" key="1">
    <source>
        <dbReference type="SAM" id="Phobius"/>
    </source>
</evidence>
<protein>
    <submittedName>
        <fullName evidence="2">Uncharacterized protein</fullName>
    </submittedName>
</protein>
<reference evidence="2" key="2">
    <citation type="submission" date="2021-04" db="EMBL/GenBank/DDBJ databases">
        <authorList>
            <person name="Gilroy R."/>
        </authorList>
    </citation>
    <scope>NUCLEOTIDE SEQUENCE</scope>
    <source>
        <strain evidence="2">3204</strain>
    </source>
</reference>
<gene>
    <name evidence="2" type="ORF">H9820_03790</name>
</gene>
<dbReference type="AlphaFoldDB" id="A0A9D1ZL93"/>
<sequence length="200" mass="23517">MDRLRCKSTKKEQEKTTVYINRDNWLKFLKELRRLLEKKMMTNPDSECIIVRREELNQCWPEVQDKEKHQYYFVKPETIATILDAVLGFSVVANSQNGEKLKFYENKKSHYATLKEYQKRHILLVILFMIMATFMCLSTTFMTITMILIVFSSFSIADAIVKDKSKLEELRKIKKAIKMIQPSIGNITNLTDLSAEECNK</sequence>
<reference evidence="2" key="1">
    <citation type="journal article" date="2021" name="PeerJ">
        <title>Extensive microbial diversity within the chicken gut microbiome revealed by metagenomics and culture.</title>
        <authorList>
            <person name="Gilroy R."/>
            <person name="Ravi A."/>
            <person name="Getino M."/>
            <person name="Pursley I."/>
            <person name="Horton D.L."/>
            <person name="Alikhan N.F."/>
            <person name="Baker D."/>
            <person name="Gharbi K."/>
            <person name="Hall N."/>
            <person name="Watson M."/>
            <person name="Adriaenssens E.M."/>
            <person name="Foster-Nyarko E."/>
            <person name="Jarju S."/>
            <person name="Secka A."/>
            <person name="Antonio M."/>
            <person name="Oren A."/>
            <person name="Chaudhuri R.R."/>
            <person name="La Ragione R."/>
            <person name="Hildebrand F."/>
            <person name="Pallen M.J."/>
        </authorList>
    </citation>
    <scope>NUCLEOTIDE SEQUENCE</scope>
    <source>
        <strain evidence="2">3204</strain>
    </source>
</reference>
<name>A0A9D1ZL93_9LACO</name>
<evidence type="ECO:0000313" key="2">
    <source>
        <dbReference type="EMBL" id="HIY92052.1"/>
    </source>
</evidence>
<comment type="caution">
    <text evidence="2">The sequence shown here is derived from an EMBL/GenBank/DDBJ whole genome shotgun (WGS) entry which is preliminary data.</text>
</comment>
<proteinExistence type="predicted"/>
<dbReference type="EMBL" id="DXCM01000025">
    <property type="protein sequence ID" value="HIY92052.1"/>
    <property type="molecule type" value="Genomic_DNA"/>
</dbReference>
<feature type="transmembrane region" description="Helical" evidence="1">
    <location>
        <begin position="122"/>
        <end position="151"/>
    </location>
</feature>